<evidence type="ECO:0000256" key="1">
    <source>
        <dbReference type="SAM" id="MobiDB-lite"/>
    </source>
</evidence>
<feature type="region of interest" description="Disordered" evidence="1">
    <location>
        <begin position="115"/>
        <end position="150"/>
    </location>
</feature>
<feature type="compositionally biased region" description="Polar residues" evidence="1">
    <location>
        <begin position="550"/>
        <end position="571"/>
    </location>
</feature>
<feature type="region of interest" description="Disordered" evidence="1">
    <location>
        <begin position="550"/>
        <end position="603"/>
    </location>
</feature>
<keyword evidence="3" id="KW-1185">Reference proteome</keyword>
<evidence type="ECO:0000313" key="3">
    <source>
        <dbReference type="Proteomes" id="UP000242287"/>
    </source>
</evidence>
<protein>
    <submittedName>
        <fullName evidence="2">Uncharacterized protein</fullName>
    </submittedName>
</protein>
<dbReference type="OrthoDB" id="3067135at2759"/>
<dbReference type="AlphaFoldDB" id="A0A2A9NF62"/>
<dbReference type="EMBL" id="KZ302083">
    <property type="protein sequence ID" value="PFH47964.1"/>
    <property type="molecule type" value="Genomic_DNA"/>
</dbReference>
<proteinExistence type="predicted"/>
<feature type="compositionally biased region" description="Polar residues" evidence="1">
    <location>
        <begin position="579"/>
        <end position="594"/>
    </location>
</feature>
<accession>A0A2A9NF62</accession>
<feature type="region of interest" description="Disordered" evidence="1">
    <location>
        <begin position="626"/>
        <end position="674"/>
    </location>
</feature>
<organism evidence="2 3">
    <name type="scientific">Amanita thiersii Skay4041</name>
    <dbReference type="NCBI Taxonomy" id="703135"/>
    <lineage>
        <taxon>Eukaryota</taxon>
        <taxon>Fungi</taxon>
        <taxon>Dikarya</taxon>
        <taxon>Basidiomycota</taxon>
        <taxon>Agaricomycotina</taxon>
        <taxon>Agaricomycetes</taxon>
        <taxon>Agaricomycetidae</taxon>
        <taxon>Agaricales</taxon>
        <taxon>Pluteineae</taxon>
        <taxon>Amanitaceae</taxon>
        <taxon>Amanita</taxon>
    </lineage>
</organism>
<feature type="region of interest" description="Disordered" evidence="1">
    <location>
        <begin position="224"/>
        <end position="243"/>
    </location>
</feature>
<gene>
    <name evidence="2" type="ORF">AMATHDRAFT_49913</name>
</gene>
<reference evidence="2 3" key="1">
    <citation type="submission" date="2014-02" db="EMBL/GenBank/DDBJ databases">
        <title>Transposable element dynamics among asymbiotic and ectomycorrhizal Amanita fungi.</title>
        <authorList>
            <consortium name="DOE Joint Genome Institute"/>
            <person name="Hess J."/>
            <person name="Skrede I."/>
            <person name="Wolfe B."/>
            <person name="LaButti K."/>
            <person name="Ohm R.A."/>
            <person name="Grigoriev I.V."/>
            <person name="Pringle A."/>
        </authorList>
    </citation>
    <scope>NUCLEOTIDE SEQUENCE [LARGE SCALE GENOMIC DNA]</scope>
    <source>
        <strain evidence="2 3">SKay4041</strain>
    </source>
</reference>
<feature type="compositionally biased region" description="Polar residues" evidence="1">
    <location>
        <begin position="138"/>
        <end position="147"/>
    </location>
</feature>
<feature type="compositionally biased region" description="Low complexity" evidence="1">
    <location>
        <begin position="661"/>
        <end position="674"/>
    </location>
</feature>
<dbReference type="Proteomes" id="UP000242287">
    <property type="component" value="Unassembled WGS sequence"/>
</dbReference>
<sequence>MSFLACSGYEISRTICIGVHRAFDLLWLWGKDKETLAGRAKYHTSMDGAILFLDTVVRRKRKRCSCDTCFVCYGDSMPAGEHESAQYIQEWTDDLGLWHFPDAYTYLPPQSRIDSAGSVPRRDLETVRISGTPDKPKPSQTFPPSKSSTERELVTVDSFIKQYTSAKRMKAKRLRFVDLANQDKLPGCSSEASNGKSLQLRPSVIQKSSCLASSSKTAEFISPLSSPIRNKPQRQGTKKTVRSRPLAQRLVEAVVMTHGEPSDELLQKTRKEEANNTRRPLIFVPQSAATLSGSKSCTRTRPRKRTLIDARKTTPFRASVFHTGNKKLTNETPRSYERIASQALRALPGDELQQHMDQLSSSPCARKRRGEENIWVSEPLPLKMVAAPLSGARATPRLNKKMSKKVAATVSHVPTKVKFGHRRKTAPTKATVASTSATRQYISVYRRPLDFVAVPAQIRKTTQPTPIVPAAAPSINCPPMNVIIPTDTAKAPAKPMFEPFTSTSLHQPPKVPVFTNPTNPQSTISPLPPSSTISSGLSSEQHVKCSSTIISVDASQEPTTTNTKNPTSLNKPNAGRLPTTANDSIHTKSSSSPGSRVESQKPLRPLGSFFDEFCETGRQVLIRQRSDEEARQKVERRKSNSVPTSNKAIKAFIRNSVQKHPSTTVPSSTRSSNV</sequence>
<name>A0A2A9NF62_9AGAR</name>
<evidence type="ECO:0000313" key="2">
    <source>
        <dbReference type="EMBL" id="PFH47964.1"/>
    </source>
</evidence>